<sequence>MNGTTSNAFRASSKLGDLFASLPVNDHAQQWADIELTAQSLANDLRVRDVDQQSALGKTLLPQTLTSLLKSATDGAAVPKPPQKPAIYELLRVGANLCMDHDENRSYLLEAGFPQTVLALLEGYAENVKPEQAGIDPLPMSIADLKIVKTAIGVLLNASFGYEPVKTRLVSLEAALTILKLSIALYPPGAWLRAAPPANGESTTPDEVSEEEWTLRSGLSQWAWRAISELREEAGEDTKDRAVFTPDALPYLVRALQAFVPPYGAPPASLPSALVRTLAAADYTALEECAGLLESLCMDVEDVRAALARGLAAPAEHGGVRVLAEMLAFVDAGDYAPHWGAEPDAGAGRRKGFDRCKAALVKAVVEVAGEEKNVEVLWDGADPARPGGAFVDQMVRWIRTHGGAEKNRDDLIVCATLSLGNIVRRDAHSKAVVDPPIALAPDLASLLVPEADVQVKHGVVGLLKNLSQVKENRAILGRAGIIQKLASSGLFSDKVDMLEMVQVYAIGIAKHLCNGEADNTLALLLPDPKQPEEPTLYPQIMALVRRSDTVAIKSEGTRVFVNAIKTLWSADAASKEADWAERRKEAMEKLVTPQCAAALAQLIGRSKKYAILINEGVVALSLLSTHATGGLVVLDAIMNPLPVETPRSGAFAVPMSAGPAADSPAVGTPRRALDMLVSCLRNPDGRLPAEVRANICALLGHLGRAGVVPESRAHDLRVLQEECREVLEGAAKDANPVGAAAKRVLETWGQ</sequence>
<organism evidence="1 2">
    <name type="scientific">Phanerochaete sordida</name>
    <dbReference type="NCBI Taxonomy" id="48140"/>
    <lineage>
        <taxon>Eukaryota</taxon>
        <taxon>Fungi</taxon>
        <taxon>Dikarya</taxon>
        <taxon>Basidiomycota</taxon>
        <taxon>Agaricomycotina</taxon>
        <taxon>Agaricomycetes</taxon>
        <taxon>Polyporales</taxon>
        <taxon>Phanerochaetaceae</taxon>
        <taxon>Phanerochaete</taxon>
    </lineage>
</organism>
<dbReference type="EMBL" id="BPQB01000005">
    <property type="protein sequence ID" value="GJE87202.1"/>
    <property type="molecule type" value="Genomic_DNA"/>
</dbReference>
<dbReference type="PANTHER" id="PTHR10957">
    <property type="entry name" value="RAP1 GTPASE-GDP DISSOCIATION STIMULATOR 1"/>
    <property type="match status" value="1"/>
</dbReference>
<dbReference type="InterPro" id="IPR011989">
    <property type="entry name" value="ARM-like"/>
</dbReference>
<evidence type="ECO:0008006" key="3">
    <source>
        <dbReference type="Google" id="ProtNLM"/>
    </source>
</evidence>
<dbReference type="Gene3D" id="1.25.10.10">
    <property type="entry name" value="Leucine-rich Repeat Variant"/>
    <property type="match status" value="2"/>
</dbReference>
<dbReference type="InterPro" id="IPR040144">
    <property type="entry name" value="RAP1GDS1"/>
</dbReference>
<dbReference type="Proteomes" id="UP000703269">
    <property type="component" value="Unassembled WGS sequence"/>
</dbReference>
<dbReference type="SUPFAM" id="SSF48371">
    <property type="entry name" value="ARM repeat"/>
    <property type="match status" value="1"/>
</dbReference>
<gene>
    <name evidence="1" type="ORF">PsYK624_032850</name>
</gene>
<dbReference type="InterPro" id="IPR016024">
    <property type="entry name" value="ARM-type_fold"/>
</dbReference>
<dbReference type="OrthoDB" id="26149at2759"/>
<dbReference type="GO" id="GO:0005085">
    <property type="term" value="F:guanyl-nucleotide exchange factor activity"/>
    <property type="evidence" value="ECO:0007669"/>
    <property type="project" value="InterPro"/>
</dbReference>
<name>A0A9P3G1B8_9APHY</name>
<keyword evidence="2" id="KW-1185">Reference proteome</keyword>
<reference evidence="1 2" key="1">
    <citation type="submission" date="2021-08" db="EMBL/GenBank/DDBJ databases">
        <title>Draft Genome Sequence of Phanerochaete sordida strain YK-624.</title>
        <authorList>
            <person name="Mori T."/>
            <person name="Dohra H."/>
            <person name="Suzuki T."/>
            <person name="Kawagishi H."/>
            <person name="Hirai H."/>
        </authorList>
    </citation>
    <scope>NUCLEOTIDE SEQUENCE [LARGE SCALE GENOMIC DNA]</scope>
    <source>
        <strain evidence="1 2">YK-624</strain>
    </source>
</reference>
<dbReference type="AlphaFoldDB" id="A0A9P3G1B8"/>
<comment type="caution">
    <text evidence="1">The sequence shown here is derived from an EMBL/GenBank/DDBJ whole genome shotgun (WGS) entry which is preliminary data.</text>
</comment>
<accession>A0A9P3G1B8</accession>
<evidence type="ECO:0000313" key="2">
    <source>
        <dbReference type="Proteomes" id="UP000703269"/>
    </source>
</evidence>
<proteinExistence type="predicted"/>
<evidence type="ECO:0000313" key="1">
    <source>
        <dbReference type="EMBL" id="GJE87202.1"/>
    </source>
</evidence>
<protein>
    <recommendedName>
        <fullName evidence="3">ARM repeat-containing protein</fullName>
    </recommendedName>
</protein>